<reference evidence="2" key="1">
    <citation type="submission" date="2016-08" db="EMBL/GenBank/DDBJ databases">
        <authorList>
            <person name="Varghese N."/>
            <person name="Submissions Spin"/>
        </authorList>
    </citation>
    <scope>NUCLEOTIDE SEQUENCE [LARGE SCALE GENOMIC DNA]</scope>
    <source>
        <strain evidence="2">HAMBI 2971</strain>
    </source>
</reference>
<organism evidence="1 2">
    <name type="scientific">Rhizobium miluonense</name>
    <dbReference type="NCBI Taxonomy" id="411945"/>
    <lineage>
        <taxon>Bacteria</taxon>
        <taxon>Pseudomonadati</taxon>
        <taxon>Pseudomonadota</taxon>
        <taxon>Alphaproteobacteria</taxon>
        <taxon>Hyphomicrobiales</taxon>
        <taxon>Rhizobiaceae</taxon>
        <taxon>Rhizobium/Agrobacterium group</taxon>
        <taxon>Rhizobium</taxon>
    </lineage>
</organism>
<name>A0A1C3WQH1_9HYPH</name>
<proteinExistence type="predicted"/>
<dbReference type="Proteomes" id="UP000199435">
    <property type="component" value="Unassembled WGS sequence"/>
</dbReference>
<dbReference type="EMBL" id="FMAH01000036">
    <property type="protein sequence ID" value="SCB42221.1"/>
    <property type="molecule type" value="Genomic_DNA"/>
</dbReference>
<dbReference type="STRING" id="411945.GA0061102_103637"/>
<accession>A0A1C3WQH1</accession>
<sequence>MKSSRFYSHKHIKAPLGGSALSIEVNYGNRTGSPVTDQEAARTLMPFSWKCCCNSPAWNISRTMSQPPMNSPLT</sequence>
<dbReference type="AlphaFoldDB" id="A0A1C3WQH1"/>
<evidence type="ECO:0000313" key="1">
    <source>
        <dbReference type="EMBL" id="SCB42221.1"/>
    </source>
</evidence>
<protein>
    <submittedName>
        <fullName evidence="1">Uncharacterized protein</fullName>
    </submittedName>
</protein>
<evidence type="ECO:0000313" key="2">
    <source>
        <dbReference type="Proteomes" id="UP000199435"/>
    </source>
</evidence>
<keyword evidence="2" id="KW-1185">Reference proteome</keyword>
<gene>
    <name evidence="1" type="ORF">GA0061102_103637</name>
</gene>